<evidence type="ECO:0000256" key="7">
    <source>
        <dbReference type="ARBA" id="ARBA00023209"/>
    </source>
</evidence>
<dbReference type="GO" id="GO:0008654">
    <property type="term" value="P:phospholipid biosynthetic process"/>
    <property type="evidence" value="ECO:0007669"/>
    <property type="project" value="UniProtKB-KW"/>
</dbReference>
<evidence type="ECO:0000256" key="15">
    <source>
        <dbReference type="PIRSR" id="PIRSR000114-2"/>
    </source>
</evidence>
<accession>A0A5B9W9D7</accession>
<dbReference type="InterPro" id="IPR013328">
    <property type="entry name" value="6PGD_dom2"/>
</dbReference>
<dbReference type="FunFam" id="1.10.1040.10:FF:000001">
    <property type="entry name" value="Glycerol-3-phosphate dehydrogenase [NAD(P)+]"/>
    <property type="match status" value="1"/>
</dbReference>
<evidence type="ECO:0000256" key="14">
    <source>
        <dbReference type="PIRSR" id="PIRSR000114-1"/>
    </source>
</evidence>
<evidence type="ECO:0000313" key="20">
    <source>
        <dbReference type="EMBL" id="QEH36695.1"/>
    </source>
</evidence>
<evidence type="ECO:0000256" key="6">
    <source>
        <dbReference type="ARBA" id="ARBA00023098"/>
    </source>
</evidence>
<comment type="pathway">
    <text evidence="13">Membrane lipid metabolism; glycerophospholipid metabolism.</text>
</comment>
<comment type="function">
    <text evidence="13">Catalyzes the reduction of the glycolytic intermediate dihydroxyacetone phosphate (DHAP) to sn-glycerol 3-phosphate (G3P), the key precursor for phospholipid synthesis.</text>
</comment>
<comment type="catalytic activity">
    <reaction evidence="13">
        <text>sn-glycerol 3-phosphate + NAD(+) = dihydroxyacetone phosphate + NADH + H(+)</text>
        <dbReference type="Rhea" id="RHEA:11092"/>
        <dbReference type="ChEBI" id="CHEBI:15378"/>
        <dbReference type="ChEBI" id="CHEBI:57540"/>
        <dbReference type="ChEBI" id="CHEBI:57597"/>
        <dbReference type="ChEBI" id="CHEBI:57642"/>
        <dbReference type="ChEBI" id="CHEBI:57945"/>
        <dbReference type="EC" id="1.1.1.94"/>
    </reaction>
</comment>
<evidence type="ECO:0000256" key="3">
    <source>
        <dbReference type="ARBA" id="ARBA00022857"/>
    </source>
</evidence>
<reference evidence="20 21" key="1">
    <citation type="submission" date="2019-08" db="EMBL/GenBank/DDBJ databases">
        <title>Deep-cultivation of Planctomycetes and their phenomic and genomic characterization uncovers novel biology.</title>
        <authorList>
            <person name="Wiegand S."/>
            <person name="Jogler M."/>
            <person name="Boedeker C."/>
            <person name="Pinto D."/>
            <person name="Vollmers J."/>
            <person name="Rivas-Marin E."/>
            <person name="Kohn T."/>
            <person name="Peeters S.H."/>
            <person name="Heuer A."/>
            <person name="Rast P."/>
            <person name="Oberbeckmann S."/>
            <person name="Bunk B."/>
            <person name="Jeske O."/>
            <person name="Meyerdierks A."/>
            <person name="Storesund J.E."/>
            <person name="Kallscheuer N."/>
            <person name="Luecker S."/>
            <person name="Lage O.M."/>
            <person name="Pohl T."/>
            <person name="Merkel B.J."/>
            <person name="Hornburger P."/>
            <person name="Mueller R.-W."/>
            <person name="Bruemmer F."/>
            <person name="Labrenz M."/>
            <person name="Spormann A.M."/>
            <person name="Op den Camp H."/>
            <person name="Overmann J."/>
            <person name="Amann R."/>
            <person name="Jetten M.S.M."/>
            <person name="Mascher T."/>
            <person name="Medema M.H."/>
            <person name="Devos D.P."/>
            <person name="Kaster A.-K."/>
            <person name="Ovreas L."/>
            <person name="Rohde M."/>
            <person name="Galperin M.Y."/>
            <person name="Jogler C."/>
        </authorList>
    </citation>
    <scope>NUCLEOTIDE SEQUENCE [LARGE SCALE GENOMIC DNA]</scope>
    <source>
        <strain evidence="20 21">OJF2</strain>
    </source>
</reference>
<feature type="binding site" evidence="13">
    <location>
        <position position="254"/>
    </location>
    <ligand>
        <name>sn-glycerol 3-phosphate</name>
        <dbReference type="ChEBI" id="CHEBI:57597"/>
    </ligand>
</feature>
<evidence type="ECO:0000259" key="18">
    <source>
        <dbReference type="Pfam" id="PF01210"/>
    </source>
</evidence>
<dbReference type="OrthoDB" id="9812273at2"/>
<dbReference type="GO" id="GO:0141153">
    <property type="term" value="F:glycerol-3-phosphate dehydrogenase (NADP+) activity"/>
    <property type="evidence" value="ECO:0007669"/>
    <property type="project" value="RHEA"/>
</dbReference>
<dbReference type="RefSeq" id="WP_148596355.1">
    <property type="nucleotide sequence ID" value="NZ_CP042997.1"/>
</dbReference>
<keyword evidence="4 13" id="KW-0560">Oxidoreductase</keyword>
<dbReference type="PIRSF" id="PIRSF000114">
    <property type="entry name" value="Glycerol-3-P_dh"/>
    <property type="match status" value="1"/>
</dbReference>
<dbReference type="GO" id="GO:0005975">
    <property type="term" value="P:carbohydrate metabolic process"/>
    <property type="evidence" value="ECO:0007669"/>
    <property type="project" value="InterPro"/>
</dbReference>
<protein>
    <recommendedName>
        <fullName evidence="11 13">Glycerol-3-phosphate dehydrogenase [NAD(P)+]</fullName>
        <ecNumber evidence="10 13">1.1.1.94</ecNumber>
    </recommendedName>
    <alternativeName>
        <fullName evidence="13">NAD(P)(+)-dependent glycerol-3-phosphate dehydrogenase</fullName>
    </alternativeName>
    <alternativeName>
        <fullName evidence="12 13">NAD(P)H-dependent dihydroxyacetone-phosphate reductase</fullName>
    </alternativeName>
</protein>
<dbReference type="PROSITE" id="PS00957">
    <property type="entry name" value="NAD_G3PDH"/>
    <property type="match status" value="1"/>
</dbReference>
<dbReference type="PANTHER" id="PTHR11728">
    <property type="entry name" value="GLYCEROL-3-PHOSPHATE DEHYDROGENASE"/>
    <property type="match status" value="1"/>
</dbReference>
<dbReference type="GO" id="GO:0141152">
    <property type="term" value="F:glycerol-3-phosphate dehydrogenase (NAD+) activity"/>
    <property type="evidence" value="ECO:0007669"/>
    <property type="project" value="RHEA"/>
</dbReference>
<dbReference type="SUPFAM" id="SSF51735">
    <property type="entry name" value="NAD(P)-binding Rossmann-fold domains"/>
    <property type="match status" value="1"/>
</dbReference>
<keyword evidence="13" id="KW-0547">Nucleotide-binding</keyword>
<evidence type="ECO:0000256" key="8">
    <source>
        <dbReference type="ARBA" id="ARBA00023264"/>
    </source>
</evidence>
<organism evidence="20 21">
    <name type="scientific">Aquisphaera giovannonii</name>
    <dbReference type="NCBI Taxonomy" id="406548"/>
    <lineage>
        <taxon>Bacteria</taxon>
        <taxon>Pseudomonadati</taxon>
        <taxon>Planctomycetota</taxon>
        <taxon>Planctomycetia</taxon>
        <taxon>Isosphaerales</taxon>
        <taxon>Isosphaeraceae</taxon>
        <taxon>Aquisphaera</taxon>
    </lineage>
</organism>
<dbReference type="GO" id="GO:0006650">
    <property type="term" value="P:glycerophospholipid metabolic process"/>
    <property type="evidence" value="ECO:0007669"/>
    <property type="project" value="UniProtKB-UniRule"/>
</dbReference>
<feature type="binding site" evidence="13">
    <location>
        <position position="106"/>
    </location>
    <ligand>
        <name>NADPH</name>
        <dbReference type="ChEBI" id="CHEBI:57783"/>
    </ligand>
</feature>
<keyword evidence="8 13" id="KW-1208">Phospholipid metabolism</keyword>
<evidence type="ECO:0000256" key="17">
    <source>
        <dbReference type="RuleBase" id="RU000437"/>
    </source>
</evidence>
<feature type="domain" description="Glycerol-3-phosphate dehydrogenase NAD-dependent C-terminal" evidence="19">
    <location>
        <begin position="178"/>
        <end position="318"/>
    </location>
</feature>
<feature type="binding site" evidence="16">
    <location>
        <position position="138"/>
    </location>
    <ligand>
        <name>NAD(+)</name>
        <dbReference type="ChEBI" id="CHEBI:57540"/>
    </ligand>
</feature>
<dbReference type="Pfam" id="PF01210">
    <property type="entry name" value="NAD_Gly3P_dh_N"/>
    <property type="match status" value="1"/>
</dbReference>
<dbReference type="NCBIfam" id="NF000940">
    <property type="entry name" value="PRK00094.1-2"/>
    <property type="match status" value="1"/>
</dbReference>
<evidence type="ECO:0000256" key="12">
    <source>
        <dbReference type="ARBA" id="ARBA00080511"/>
    </source>
</evidence>
<feature type="binding site" evidence="13">
    <location>
        <position position="134"/>
    </location>
    <ligand>
        <name>sn-glycerol 3-phosphate</name>
        <dbReference type="ChEBI" id="CHEBI:57597"/>
    </ligand>
</feature>
<evidence type="ECO:0000259" key="19">
    <source>
        <dbReference type="Pfam" id="PF07479"/>
    </source>
</evidence>
<feature type="binding site" evidence="15">
    <location>
        <position position="106"/>
    </location>
    <ligand>
        <name>substrate</name>
    </ligand>
</feature>
<dbReference type="GO" id="GO:0046167">
    <property type="term" value="P:glycerol-3-phosphate biosynthetic process"/>
    <property type="evidence" value="ECO:0007669"/>
    <property type="project" value="UniProtKB-UniRule"/>
</dbReference>
<keyword evidence="3 13" id="KW-0521">NADP</keyword>
<comment type="caution">
    <text evidence="13">Lacks conserved residue(s) required for the propagation of feature annotation.</text>
</comment>
<evidence type="ECO:0000313" key="21">
    <source>
        <dbReference type="Proteomes" id="UP000324233"/>
    </source>
</evidence>
<dbReference type="FunFam" id="3.40.50.720:FF:000019">
    <property type="entry name" value="Glycerol-3-phosphate dehydrogenase [NAD(P)+]"/>
    <property type="match status" value="1"/>
</dbReference>
<dbReference type="HAMAP" id="MF_00394">
    <property type="entry name" value="NAD_Glyc3P_dehydrog"/>
    <property type="match status" value="1"/>
</dbReference>
<dbReference type="GO" id="GO:0051287">
    <property type="term" value="F:NAD binding"/>
    <property type="evidence" value="ECO:0007669"/>
    <property type="project" value="InterPro"/>
</dbReference>
<feature type="binding site" evidence="13">
    <location>
        <position position="253"/>
    </location>
    <ligand>
        <name>NADPH</name>
        <dbReference type="ChEBI" id="CHEBI:57783"/>
    </ligand>
</feature>
<feature type="binding site" evidence="13">
    <location>
        <position position="189"/>
    </location>
    <ligand>
        <name>sn-glycerol 3-phosphate</name>
        <dbReference type="ChEBI" id="CHEBI:57597"/>
    </ligand>
</feature>
<evidence type="ECO:0000256" key="13">
    <source>
        <dbReference type="HAMAP-Rule" id="MF_00394"/>
    </source>
</evidence>
<keyword evidence="7 13" id="KW-0594">Phospholipid biosynthesis</keyword>
<evidence type="ECO:0000256" key="10">
    <source>
        <dbReference type="ARBA" id="ARBA00066687"/>
    </source>
</evidence>
<dbReference type="InterPro" id="IPR006109">
    <property type="entry name" value="G3P_DH_NAD-dep_C"/>
</dbReference>
<dbReference type="PRINTS" id="PR00077">
    <property type="entry name" value="GPDHDRGNASE"/>
</dbReference>
<keyword evidence="6 13" id="KW-0443">Lipid metabolism</keyword>
<evidence type="ECO:0000256" key="5">
    <source>
        <dbReference type="ARBA" id="ARBA00023027"/>
    </source>
</evidence>
<dbReference type="KEGG" id="agv:OJF2_52800"/>
<dbReference type="InterPro" id="IPR011128">
    <property type="entry name" value="G3P_DH_NAD-dep_N"/>
</dbReference>
<evidence type="ECO:0000256" key="16">
    <source>
        <dbReference type="PIRSR" id="PIRSR000114-3"/>
    </source>
</evidence>
<dbReference type="Pfam" id="PF07479">
    <property type="entry name" value="NAD_Gly3P_dh_C"/>
    <property type="match status" value="1"/>
</dbReference>
<keyword evidence="5 13" id="KW-0520">NAD</keyword>
<feature type="binding site" evidence="13">
    <location>
        <position position="136"/>
    </location>
    <ligand>
        <name>sn-glycerol 3-phosphate</name>
        <dbReference type="ChEBI" id="CHEBI:57597"/>
    </ligand>
</feature>
<evidence type="ECO:0000256" key="4">
    <source>
        <dbReference type="ARBA" id="ARBA00023002"/>
    </source>
</evidence>
<feature type="active site" description="Proton acceptor" evidence="13 14">
    <location>
        <position position="189"/>
    </location>
</feature>
<dbReference type="InterPro" id="IPR008927">
    <property type="entry name" value="6-PGluconate_DH-like_C_sf"/>
</dbReference>
<evidence type="ECO:0000256" key="11">
    <source>
        <dbReference type="ARBA" id="ARBA00069372"/>
    </source>
</evidence>
<dbReference type="NCBIfam" id="NF000942">
    <property type="entry name" value="PRK00094.1-4"/>
    <property type="match status" value="1"/>
</dbReference>
<dbReference type="Gene3D" id="3.40.50.720">
    <property type="entry name" value="NAD(P)-binding Rossmann-like Domain"/>
    <property type="match status" value="1"/>
</dbReference>
<feature type="domain" description="Glycerol-3-phosphate dehydrogenase NAD-dependent N-terminal" evidence="18">
    <location>
        <begin position="4"/>
        <end position="155"/>
    </location>
</feature>
<evidence type="ECO:0000256" key="2">
    <source>
        <dbReference type="ARBA" id="ARBA00022516"/>
    </source>
</evidence>
<feature type="binding site" evidence="13">
    <location>
        <position position="253"/>
    </location>
    <ligand>
        <name>sn-glycerol 3-phosphate</name>
        <dbReference type="ChEBI" id="CHEBI:57597"/>
    </ligand>
</feature>
<dbReference type="EC" id="1.1.1.94" evidence="10 13"/>
<dbReference type="GO" id="GO:0046168">
    <property type="term" value="P:glycerol-3-phosphate catabolic process"/>
    <property type="evidence" value="ECO:0007669"/>
    <property type="project" value="InterPro"/>
</dbReference>
<dbReference type="InterPro" id="IPR036291">
    <property type="entry name" value="NAD(P)-bd_dom_sf"/>
</dbReference>
<feature type="binding site" evidence="13">
    <location>
        <position position="242"/>
    </location>
    <ligand>
        <name>sn-glycerol 3-phosphate</name>
        <dbReference type="ChEBI" id="CHEBI:57597"/>
    </ligand>
</feature>
<feature type="binding site" evidence="13">
    <location>
        <position position="32"/>
    </location>
    <ligand>
        <name>NADPH</name>
        <dbReference type="ChEBI" id="CHEBI:57783"/>
    </ligand>
</feature>
<name>A0A5B9W9D7_9BACT</name>
<feature type="binding site" evidence="13">
    <location>
        <position position="138"/>
    </location>
    <ligand>
        <name>NADPH</name>
        <dbReference type="ChEBI" id="CHEBI:57783"/>
    </ligand>
</feature>
<comment type="catalytic activity">
    <reaction evidence="9">
        <text>sn-glycerol 3-phosphate + NADP(+) = dihydroxyacetone phosphate + NADPH + H(+)</text>
        <dbReference type="Rhea" id="RHEA:11096"/>
        <dbReference type="ChEBI" id="CHEBI:15378"/>
        <dbReference type="ChEBI" id="CHEBI:57597"/>
        <dbReference type="ChEBI" id="CHEBI:57642"/>
        <dbReference type="ChEBI" id="CHEBI:57783"/>
        <dbReference type="ChEBI" id="CHEBI:58349"/>
        <dbReference type="EC" id="1.1.1.94"/>
    </reaction>
    <physiologicalReaction direction="right-to-left" evidence="9">
        <dbReference type="Rhea" id="RHEA:11098"/>
    </physiologicalReaction>
</comment>
<feature type="binding site" evidence="13">
    <location>
        <position position="277"/>
    </location>
    <ligand>
        <name>NADPH</name>
        <dbReference type="ChEBI" id="CHEBI:57783"/>
    </ligand>
</feature>
<comment type="subcellular location">
    <subcellularLocation>
        <location evidence="13">Cytoplasm</location>
    </subcellularLocation>
</comment>
<dbReference type="Proteomes" id="UP000324233">
    <property type="component" value="Chromosome"/>
</dbReference>
<feature type="binding site" evidence="16">
    <location>
        <position position="253"/>
    </location>
    <ligand>
        <name>NAD(+)</name>
        <dbReference type="ChEBI" id="CHEBI:57540"/>
    </ligand>
</feature>
<dbReference type="EMBL" id="CP042997">
    <property type="protein sequence ID" value="QEH36695.1"/>
    <property type="molecule type" value="Genomic_DNA"/>
</dbReference>
<dbReference type="AlphaFoldDB" id="A0A5B9W9D7"/>
<keyword evidence="21" id="KW-1185">Reference proteome</keyword>
<proteinExistence type="inferred from homology"/>
<dbReference type="SUPFAM" id="SSF48179">
    <property type="entry name" value="6-phosphogluconate dehydrogenase C-terminal domain-like"/>
    <property type="match status" value="1"/>
</dbReference>
<sequence>MKRVAILGAGGMGTALALLFRPAVPEVVLWSRSDEHASAMSESRVNARHLPGIAIPPGIHITSDLPEALPGADLVVAAVPTAYLRSVMQRACGHLAADVPFLSVVKGIENATFERPSQIIVEAAGERPVAVLSGPSHAEEIARGLPASVVVAGRSAALNQLVQETLSHEAFRVYTNPDAVGVELAGALKNILGLAAGICDGLGFGDNAKAAMITRGLVEIRRLGVAMGGQAATFHGLAGFGDLVTTCYSPFGRNRSVGERVGRGEPLEDILAGMVNVAEGVPTTRSVHALASKIGVEMPITAELHAVLFEGKAPREAVYDLMVRLPKGEWDS</sequence>
<dbReference type="GO" id="GO:0005829">
    <property type="term" value="C:cytosol"/>
    <property type="evidence" value="ECO:0007669"/>
    <property type="project" value="TreeGrafter"/>
</dbReference>
<feature type="binding site" evidence="13">
    <location>
        <position position="279"/>
    </location>
    <ligand>
        <name>NADPH</name>
        <dbReference type="ChEBI" id="CHEBI:57783"/>
    </ligand>
</feature>
<keyword evidence="2 13" id="KW-0444">Lipid biosynthesis</keyword>
<dbReference type="InterPro" id="IPR006168">
    <property type="entry name" value="G3P_DH_NAD-dep"/>
</dbReference>
<comment type="similarity">
    <text evidence="1 13 17">Belongs to the NAD-dependent glycerol-3-phosphate dehydrogenase family.</text>
</comment>
<feature type="binding site" evidence="13">
    <location>
        <position position="106"/>
    </location>
    <ligand>
        <name>sn-glycerol 3-phosphate</name>
        <dbReference type="ChEBI" id="CHEBI:57597"/>
    </ligand>
</feature>
<keyword evidence="13" id="KW-0963">Cytoplasm</keyword>
<evidence type="ECO:0000256" key="1">
    <source>
        <dbReference type="ARBA" id="ARBA00011009"/>
    </source>
</evidence>
<dbReference type="Gene3D" id="1.10.1040.10">
    <property type="entry name" value="N-(1-d-carboxylethyl)-l-norvaline Dehydrogenase, domain 2"/>
    <property type="match status" value="1"/>
</dbReference>
<dbReference type="UniPathway" id="UPA00940"/>
<feature type="binding site" evidence="16">
    <location>
        <begin position="8"/>
        <end position="13"/>
    </location>
    <ligand>
        <name>NAD(+)</name>
        <dbReference type="ChEBI" id="CHEBI:57540"/>
    </ligand>
</feature>
<evidence type="ECO:0000256" key="9">
    <source>
        <dbReference type="ARBA" id="ARBA00052716"/>
    </source>
</evidence>
<feature type="binding site" evidence="15">
    <location>
        <begin position="253"/>
        <end position="254"/>
    </location>
    <ligand>
        <name>substrate</name>
    </ligand>
</feature>
<dbReference type="PANTHER" id="PTHR11728:SF1">
    <property type="entry name" value="GLYCEROL-3-PHOSPHATE DEHYDROGENASE [NAD(+)] 2, CHLOROPLASTIC"/>
    <property type="match status" value="1"/>
</dbReference>
<gene>
    <name evidence="13 20" type="primary">gpsA</name>
    <name evidence="20" type="ORF">OJF2_52800</name>
</gene>